<sequence>MSAGPRIAVVGGGVSGLTAAYRLRRELGADARIDVLEAGERLGGVLHTTTVGGQAVDVGAEAFIVRRPEALGLVDELGLGDRVVSPTGRRPAVWSGGRLHPLPTPAVMGIPATPDAVAGLADPADLELIRTEPDRPWHWDPSADPTVGDLVTERFGPSVVARSVDPMLGGVYSSLAGDIGLREALPALAARLDAGVANLTDAVAGLVADATGSGPVFGTLVGGYRVLLDALQQAAAVRPELCAHVRELEPTATGWTLHVGGPARDDVRDYDGVILAIPAWMAGHLLRRSLADFAAPLRAVQGASSVVISIALAPGTPLPDHSGVLVGTGESLRAKAFTLSSQKWAHLSHDDAPVSVRASFGRFGAPVPSVDDEPGVDDRLRTEALEDLDEVCRAAGVAPASPHVVDTYVQRWTDGLPVYGPGHLAAMARLAAARPRRLVLAGSSYAGVGVPACIGQAGCAVAALLTDLT</sequence>
<dbReference type="InterPro" id="IPR036188">
    <property type="entry name" value="FAD/NAD-bd_sf"/>
</dbReference>
<dbReference type="GO" id="GO:0016491">
    <property type="term" value="F:oxidoreductase activity"/>
    <property type="evidence" value="ECO:0007669"/>
    <property type="project" value="InterPro"/>
</dbReference>
<dbReference type="Gene3D" id="3.90.660.20">
    <property type="entry name" value="Protoporphyrinogen oxidase, mitochondrial, domain 2"/>
    <property type="match status" value="1"/>
</dbReference>
<proteinExistence type="predicted"/>
<dbReference type="InterPro" id="IPR050464">
    <property type="entry name" value="Zeta_carotene_desat/Oxidored"/>
</dbReference>
<dbReference type="SUPFAM" id="SSF54373">
    <property type="entry name" value="FAD-linked reductases, C-terminal domain"/>
    <property type="match status" value="1"/>
</dbReference>
<dbReference type="SUPFAM" id="SSF51905">
    <property type="entry name" value="FAD/NAD(P)-binding domain"/>
    <property type="match status" value="1"/>
</dbReference>
<organism evidence="2 3">
    <name type="scientific">Gordonia amicalis</name>
    <dbReference type="NCBI Taxonomy" id="89053"/>
    <lineage>
        <taxon>Bacteria</taxon>
        <taxon>Bacillati</taxon>
        <taxon>Actinomycetota</taxon>
        <taxon>Actinomycetes</taxon>
        <taxon>Mycobacteriales</taxon>
        <taxon>Gordoniaceae</taxon>
        <taxon>Gordonia</taxon>
    </lineage>
</organism>
<name>A0AAE4R1S4_9ACTN</name>
<dbReference type="Proteomes" id="UP001185922">
    <property type="component" value="Unassembled WGS sequence"/>
</dbReference>
<dbReference type="PANTHER" id="PTHR42923">
    <property type="entry name" value="PROTOPORPHYRINOGEN OXIDASE"/>
    <property type="match status" value="1"/>
</dbReference>
<dbReference type="PANTHER" id="PTHR42923:SF3">
    <property type="entry name" value="PROTOPORPHYRINOGEN OXIDASE"/>
    <property type="match status" value="1"/>
</dbReference>
<dbReference type="Gene3D" id="1.10.3110.10">
    <property type="entry name" value="protoporphyrinogen ix oxidase, domain 3"/>
    <property type="match status" value="1"/>
</dbReference>
<dbReference type="InterPro" id="IPR002937">
    <property type="entry name" value="Amino_oxidase"/>
</dbReference>
<evidence type="ECO:0000313" key="3">
    <source>
        <dbReference type="Proteomes" id="UP001185922"/>
    </source>
</evidence>
<reference evidence="2" key="1">
    <citation type="submission" date="2023-10" db="EMBL/GenBank/DDBJ databases">
        <title>Development of a sustainable strategy for remediation of hydrocarbon-contaminated territories based on the waste exchange concept.</title>
        <authorList>
            <person name="Krivoruchko A."/>
        </authorList>
    </citation>
    <scope>NUCLEOTIDE SEQUENCE</scope>
    <source>
        <strain evidence="2">IEGM 1279</strain>
    </source>
</reference>
<dbReference type="Gene3D" id="3.50.50.60">
    <property type="entry name" value="FAD/NAD(P)-binding domain"/>
    <property type="match status" value="1"/>
</dbReference>
<accession>A0AAE4R1S4</accession>
<evidence type="ECO:0000313" key="2">
    <source>
        <dbReference type="EMBL" id="MDV6310567.1"/>
    </source>
</evidence>
<dbReference type="AlphaFoldDB" id="A0AAE4R1S4"/>
<dbReference type="RefSeq" id="WP_191834402.1">
    <property type="nucleotide sequence ID" value="NZ_CP096596.1"/>
</dbReference>
<comment type="caution">
    <text evidence="2">The sequence shown here is derived from an EMBL/GenBank/DDBJ whole genome shotgun (WGS) entry which is preliminary data.</text>
</comment>
<feature type="domain" description="Amine oxidase" evidence="1">
    <location>
        <begin position="14"/>
        <end position="463"/>
    </location>
</feature>
<evidence type="ECO:0000259" key="1">
    <source>
        <dbReference type="Pfam" id="PF01593"/>
    </source>
</evidence>
<gene>
    <name evidence="2" type="ORF">R3Q15_01395</name>
</gene>
<protein>
    <submittedName>
        <fullName evidence="2">FAD-dependent oxidoreductase</fullName>
    </submittedName>
</protein>
<dbReference type="Pfam" id="PF01593">
    <property type="entry name" value="Amino_oxidase"/>
    <property type="match status" value="1"/>
</dbReference>
<dbReference type="EMBL" id="JAWLKH010000001">
    <property type="protein sequence ID" value="MDV6310567.1"/>
    <property type="molecule type" value="Genomic_DNA"/>
</dbReference>